<feature type="binding site" evidence="2">
    <location>
        <position position="101"/>
    </location>
    <ligand>
        <name>Mn(2+)</name>
        <dbReference type="ChEBI" id="CHEBI:29035"/>
        <label>2</label>
    </ligand>
</feature>
<dbReference type="InterPro" id="IPR011650">
    <property type="entry name" value="Peptidase_M20_dimer"/>
</dbReference>
<evidence type="ECO:0000313" key="4">
    <source>
        <dbReference type="EMBL" id="SSW72295.1"/>
    </source>
</evidence>
<dbReference type="OrthoDB" id="8875216at2"/>
<reference evidence="4 5" key="1">
    <citation type="submission" date="2018-07" db="EMBL/GenBank/DDBJ databases">
        <authorList>
            <person name="Peeters C."/>
        </authorList>
    </citation>
    <scope>NUCLEOTIDE SEQUENCE [LARGE SCALE GENOMIC DNA]</scope>
    <source>
        <strain evidence="4 5">LMG 30378</strain>
    </source>
</reference>
<dbReference type="SUPFAM" id="SSF55031">
    <property type="entry name" value="Bacterial exopeptidase dimerisation domain"/>
    <property type="match status" value="1"/>
</dbReference>
<feature type="binding site" evidence="2">
    <location>
        <position position="136"/>
    </location>
    <ligand>
        <name>Mn(2+)</name>
        <dbReference type="ChEBI" id="CHEBI:29035"/>
        <label>2</label>
    </ligand>
</feature>
<organism evidence="4 5">
    <name type="scientific">Achromobacter veterisilvae</name>
    <dbReference type="NCBI Taxonomy" id="2069367"/>
    <lineage>
        <taxon>Bacteria</taxon>
        <taxon>Pseudomonadati</taxon>
        <taxon>Pseudomonadota</taxon>
        <taxon>Betaproteobacteria</taxon>
        <taxon>Burkholderiales</taxon>
        <taxon>Alcaligenaceae</taxon>
        <taxon>Achromobacter</taxon>
    </lineage>
</organism>
<gene>
    <name evidence="4" type="primary">yxeP_7</name>
    <name evidence="4" type="ORF">AVE30378_05031</name>
</gene>
<dbReference type="SUPFAM" id="SSF53187">
    <property type="entry name" value="Zn-dependent exopeptidases"/>
    <property type="match status" value="1"/>
</dbReference>
<sequence length="399" mass="43334">MNLIEDIVENSPSIRGIRRDIHAHPELAFEENRTSDLVAELLEGWGIAVHRGFGKTGLVGVIKNGDSPRTVGLRADMDALPMHEANQFEHASKHAGVMHACGHDGHTAMLLGAAQHLARHRNFDGTVYLIFQPAEERGGGAREMMRDGLFEKFPMEAVFGMHNMPGIPVGCFASSPGPVLASNSEFHVTIRGKGGHAAMPHLAIDPIPAAAQMIEAFQTIISRNKKPLETAVISVTTVQAGGVVNVIPDTCELRGTVRAYTRETLDLIERRMGEIAQHVAGMFGAECDFVFTRHYPSTINHEAETAFMRDVLAEVVGREQVLVQTPIMAAEDFSFMLEAVPGSYCFIGNGDGDHRESGHGMGPCLVHNTSYDFNDALLPIGSSAFVKLAEAWLARSPRP</sequence>
<keyword evidence="1 4" id="KW-0378">Hydrolase</keyword>
<dbReference type="InterPro" id="IPR036264">
    <property type="entry name" value="Bact_exopeptidase_dim_dom"/>
</dbReference>
<dbReference type="FunFam" id="3.30.70.360:FF:000001">
    <property type="entry name" value="N-acetyldiaminopimelate deacetylase"/>
    <property type="match status" value="1"/>
</dbReference>
<dbReference type="PIRSF" id="PIRSF005962">
    <property type="entry name" value="Pept_M20D_amidohydro"/>
    <property type="match status" value="1"/>
</dbReference>
<dbReference type="PANTHER" id="PTHR11014:SF63">
    <property type="entry name" value="METALLOPEPTIDASE, PUTATIVE (AFU_ORTHOLOGUE AFUA_6G09600)-RELATED"/>
    <property type="match status" value="1"/>
</dbReference>
<feature type="binding site" evidence="2">
    <location>
        <position position="162"/>
    </location>
    <ligand>
        <name>Mn(2+)</name>
        <dbReference type="ChEBI" id="CHEBI:29035"/>
        <label>2</label>
    </ligand>
</feature>
<dbReference type="Pfam" id="PF01546">
    <property type="entry name" value="Peptidase_M20"/>
    <property type="match status" value="1"/>
</dbReference>
<evidence type="ECO:0000256" key="1">
    <source>
        <dbReference type="ARBA" id="ARBA00022801"/>
    </source>
</evidence>
<dbReference type="PANTHER" id="PTHR11014">
    <property type="entry name" value="PEPTIDASE M20 FAMILY MEMBER"/>
    <property type="match status" value="1"/>
</dbReference>
<dbReference type="NCBIfam" id="TIGR01891">
    <property type="entry name" value="amidohydrolases"/>
    <property type="match status" value="1"/>
</dbReference>
<dbReference type="GO" id="GO:0019877">
    <property type="term" value="P:diaminopimelate biosynthetic process"/>
    <property type="evidence" value="ECO:0007669"/>
    <property type="project" value="UniProtKB-ARBA"/>
</dbReference>
<evidence type="ECO:0000256" key="2">
    <source>
        <dbReference type="PIRSR" id="PIRSR005962-1"/>
    </source>
</evidence>
<dbReference type="CDD" id="cd05666">
    <property type="entry name" value="M20_Acy1-like"/>
    <property type="match status" value="1"/>
</dbReference>
<dbReference type="InterPro" id="IPR017439">
    <property type="entry name" value="Amidohydrolase"/>
</dbReference>
<dbReference type="EMBL" id="UFQC01000036">
    <property type="protein sequence ID" value="SSW72295.1"/>
    <property type="molecule type" value="Genomic_DNA"/>
</dbReference>
<proteinExistence type="predicted"/>
<dbReference type="Pfam" id="PF07687">
    <property type="entry name" value="M20_dimer"/>
    <property type="match status" value="1"/>
</dbReference>
<dbReference type="GO" id="GO:0046872">
    <property type="term" value="F:metal ion binding"/>
    <property type="evidence" value="ECO:0007669"/>
    <property type="project" value="UniProtKB-KW"/>
</dbReference>
<comment type="cofactor">
    <cofactor evidence="2">
        <name>Mn(2+)</name>
        <dbReference type="ChEBI" id="CHEBI:29035"/>
    </cofactor>
    <text evidence="2">The Mn(2+) ion enhances activity.</text>
</comment>
<protein>
    <submittedName>
        <fullName evidence="4">Putative hydrolase YxeP</fullName>
        <ecNumber evidence="4">3.-.-.-</ecNumber>
    </submittedName>
</protein>
<accession>A0A446CWV3</accession>
<dbReference type="AlphaFoldDB" id="A0A446CWV3"/>
<evidence type="ECO:0000259" key="3">
    <source>
        <dbReference type="Pfam" id="PF07687"/>
    </source>
</evidence>
<dbReference type="GO" id="GO:0050118">
    <property type="term" value="F:N-acetyldiaminopimelate deacetylase activity"/>
    <property type="evidence" value="ECO:0007669"/>
    <property type="project" value="UniProtKB-ARBA"/>
</dbReference>
<dbReference type="Gene3D" id="3.30.70.360">
    <property type="match status" value="1"/>
</dbReference>
<keyword evidence="2" id="KW-0479">Metal-binding</keyword>
<keyword evidence="2" id="KW-0464">Manganese</keyword>
<dbReference type="InterPro" id="IPR002933">
    <property type="entry name" value="Peptidase_M20"/>
</dbReference>
<feature type="binding site" evidence="2">
    <location>
        <position position="367"/>
    </location>
    <ligand>
        <name>Mn(2+)</name>
        <dbReference type="ChEBI" id="CHEBI:29035"/>
        <label>2</label>
    </ligand>
</feature>
<evidence type="ECO:0000313" key="5">
    <source>
        <dbReference type="Proteomes" id="UP000289465"/>
    </source>
</evidence>
<feature type="binding site" evidence="2">
    <location>
        <position position="103"/>
    </location>
    <ligand>
        <name>Mn(2+)</name>
        <dbReference type="ChEBI" id="CHEBI:29035"/>
        <label>2</label>
    </ligand>
</feature>
<dbReference type="Proteomes" id="UP000289465">
    <property type="component" value="Unassembled WGS sequence"/>
</dbReference>
<dbReference type="RefSeq" id="WP_129244854.1">
    <property type="nucleotide sequence ID" value="NZ_UFQC01000036.1"/>
</dbReference>
<dbReference type="EC" id="3.-.-.-" evidence="4"/>
<feature type="domain" description="Peptidase M20 dimerisation" evidence="3">
    <location>
        <begin position="185"/>
        <end position="278"/>
    </location>
</feature>
<dbReference type="Gene3D" id="3.40.630.10">
    <property type="entry name" value="Zn peptidases"/>
    <property type="match status" value="1"/>
</dbReference>
<name>A0A446CWV3_9BURK</name>